<proteinExistence type="inferred from homology"/>
<evidence type="ECO:0000256" key="4">
    <source>
        <dbReference type="ARBA" id="ARBA00022695"/>
    </source>
</evidence>
<dbReference type="PANTHER" id="PTHR46173">
    <property type="entry name" value="CCA TRNA NUCLEOTIDYLTRANSFERASE 1, MITOCHONDRIAL"/>
    <property type="match status" value="1"/>
</dbReference>
<evidence type="ECO:0000313" key="15">
    <source>
        <dbReference type="EMBL" id="SFB85243.1"/>
    </source>
</evidence>
<dbReference type="RefSeq" id="WP_091501559.1">
    <property type="nucleotide sequence ID" value="NZ_FOLI01000001.1"/>
</dbReference>
<dbReference type="SUPFAM" id="SSF81891">
    <property type="entry name" value="Poly A polymerase C-terminal region-like"/>
    <property type="match status" value="1"/>
</dbReference>
<evidence type="ECO:0000256" key="7">
    <source>
        <dbReference type="ARBA" id="ARBA00022800"/>
    </source>
</evidence>
<evidence type="ECO:0000256" key="10">
    <source>
        <dbReference type="ARBA" id="ARBA00022884"/>
    </source>
</evidence>
<keyword evidence="3 11" id="KW-0819">tRNA processing</keyword>
<feature type="binding site" evidence="11">
    <location>
        <position position="162"/>
    </location>
    <ligand>
        <name>ATP</name>
        <dbReference type="ChEBI" id="CHEBI:30616"/>
    </ligand>
</feature>
<dbReference type="Gene3D" id="1.10.3090.10">
    <property type="entry name" value="cca-adding enzyme, domain 2"/>
    <property type="match status" value="1"/>
</dbReference>
<feature type="binding site" evidence="11">
    <location>
        <position position="116"/>
    </location>
    <ligand>
        <name>ATP</name>
        <dbReference type="ChEBI" id="CHEBI:30616"/>
    </ligand>
</feature>
<dbReference type="Proteomes" id="UP000199376">
    <property type="component" value="Unassembled WGS sequence"/>
</dbReference>
<evidence type="ECO:0000256" key="5">
    <source>
        <dbReference type="ARBA" id="ARBA00022723"/>
    </source>
</evidence>
<keyword evidence="4 11" id="KW-0548">Nucleotidyltransferase</keyword>
<feature type="binding site" evidence="11">
    <location>
        <position position="168"/>
    </location>
    <ligand>
        <name>ATP</name>
        <dbReference type="ChEBI" id="CHEBI:30616"/>
    </ligand>
</feature>
<dbReference type="InterPro" id="IPR050264">
    <property type="entry name" value="Bact_CCA-adding_enz_type3_sf"/>
</dbReference>
<sequence>MQFDELPAQLVAAKPILEKINEAGFEAYFVGGCVRDMILGEELHDVDIASSAYPEEIKEIFDKTVDTGIQHGTVMVLDHGEGYEITTFRTESTYTDFRRPDSVTFVRSLSEDLKRRDFTINAFALDADGTVIDLFNGLDDLKKKQIRAVGKAKERFTEDALRMMRALRFAAKLDFSIEEATLEALAELAPNLEKIAVERIQVEFEKMLMGQAAGRSLMTMVEVGLLPYFPGKTGRIKASHLLELANYLQSAQPKNFAEVWTLYLATAGLNADELQDELRTWKLSREVMSTVNRLAPAIEKVEGLSVWDLYQINDLAETFLSVLAIIGVDESVRLSIAAQFDALPIRSAKELAVNGGALIQAGIAKPGPALGKILSDIEQAVVNGQVENEQAVLFDFAKGK</sequence>
<evidence type="ECO:0000259" key="13">
    <source>
        <dbReference type="Pfam" id="PF12627"/>
    </source>
</evidence>
<dbReference type="HAMAP" id="MF_01263">
    <property type="entry name" value="CCA_bact_type3"/>
    <property type="match status" value="1"/>
</dbReference>
<keyword evidence="2 11" id="KW-0808">Transferase</keyword>
<feature type="binding site" evidence="11">
    <location>
        <position position="35"/>
    </location>
    <ligand>
        <name>CTP</name>
        <dbReference type="ChEBI" id="CHEBI:37563"/>
    </ligand>
</feature>
<dbReference type="PANTHER" id="PTHR46173:SF1">
    <property type="entry name" value="CCA TRNA NUCLEOTIDYLTRANSFERASE 1, MITOCHONDRIAL"/>
    <property type="match status" value="1"/>
</dbReference>
<dbReference type="CDD" id="cd05398">
    <property type="entry name" value="NT_ClassII-CCAase"/>
    <property type="match status" value="1"/>
</dbReference>
<feature type="binding site" evidence="11">
    <location>
        <position position="159"/>
    </location>
    <ligand>
        <name>ATP</name>
        <dbReference type="ChEBI" id="CHEBI:30616"/>
    </ligand>
</feature>
<comment type="catalytic activity">
    <reaction evidence="11">
        <text>a tRNA precursor + 2 CTP + ATP = a tRNA with a 3' CCA end + 3 diphosphate</text>
        <dbReference type="Rhea" id="RHEA:14433"/>
        <dbReference type="Rhea" id="RHEA-COMP:10465"/>
        <dbReference type="Rhea" id="RHEA-COMP:10468"/>
        <dbReference type="ChEBI" id="CHEBI:30616"/>
        <dbReference type="ChEBI" id="CHEBI:33019"/>
        <dbReference type="ChEBI" id="CHEBI:37563"/>
        <dbReference type="ChEBI" id="CHEBI:74896"/>
        <dbReference type="ChEBI" id="CHEBI:83071"/>
        <dbReference type="EC" id="2.7.7.72"/>
    </reaction>
</comment>
<keyword evidence="7 11" id="KW-0692">RNA repair</keyword>
<keyword evidence="5 11" id="KW-0479">Metal-binding</keyword>
<dbReference type="Pfam" id="PF01743">
    <property type="entry name" value="PolyA_pol"/>
    <property type="match status" value="1"/>
</dbReference>
<dbReference type="AlphaFoldDB" id="A0A1I1EK16"/>
<dbReference type="Pfam" id="PF13735">
    <property type="entry name" value="tRNA_NucTran2_2"/>
    <property type="match status" value="1"/>
</dbReference>
<feature type="domain" description="Poly A polymerase head" evidence="12">
    <location>
        <begin position="27"/>
        <end position="147"/>
    </location>
</feature>
<accession>A0A1I1EK16</accession>
<feature type="binding site" evidence="11">
    <location>
        <position position="168"/>
    </location>
    <ligand>
        <name>CTP</name>
        <dbReference type="ChEBI" id="CHEBI:37563"/>
    </ligand>
</feature>
<dbReference type="InterPro" id="IPR032810">
    <property type="entry name" value="CCA-adding_enz_C"/>
</dbReference>
<feature type="domain" description="CCA-adding enzyme C-terminal" evidence="14">
    <location>
        <begin position="254"/>
        <end position="397"/>
    </location>
</feature>
<feature type="binding site" evidence="11">
    <location>
        <position position="32"/>
    </location>
    <ligand>
        <name>CTP</name>
        <dbReference type="ChEBI" id="CHEBI:37563"/>
    </ligand>
</feature>
<evidence type="ECO:0000256" key="2">
    <source>
        <dbReference type="ARBA" id="ARBA00022679"/>
    </source>
</evidence>
<keyword evidence="9 11" id="KW-0460">Magnesium</keyword>
<keyword evidence="8 11" id="KW-0067">ATP-binding</keyword>
<dbReference type="Pfam" id="PF12627">
    <property type="entry name" value="PolyA_pol_RNAbd"/>
    <property type="match status" value="1"/>
</dbReference>
<protein>
    <recommendedName>
        <fullName evidence="11">CCA-adding enzyme</fullName>
        <ecNumber evidence="11">2.7.7.72</ecNumber>
    </recommendedName>
    <alternativeName>
        <fullName evidence="11">CCA tRNA nucleotidyltransferase</fullName>
    </alternativeName>
    <alternativeName>
        <fullName evidence="11">tRNA CCA-pyrophosphorylase</fullName>
    </alternativeName>
    <alternativeName>
        <fullName evidence="11">tRNA adenylyl-/cytidylyl- transferase</fullName>
    </alternativeName>
    <alternativeName>
        <fullName evidence="11">tRNA nucleotidyltransferase</fullName>
    </alternativeName>
    <alternativeName>
        <fullName evidence="11">tRNA-NT</fullName>
    </alternativeName>
</protein>
<dbReference type="GO" id="GO:0000287">
    <property type="term" value="F:magnesium ion binding"/>
    <property type="evidence" value="ECO:0007669"/>
    <property type="project" value="UniProtKB-UniRule"/>
</dbReference>
<feature type="binding site" evidence="11">
    <location>
        <position position="47"/>
    </location>
    <ligand>
        <name>Mg(2+)</name>
        <dbReference type="ChEBI" id="CHEBI:18420"/>
    </ligand>
</feature>
<dbReference type="GO" id="GO:0042245">
    <property type="term" value="P:RNA repair"/>
    <property type="evidence" value="ECO:0007669"/>
    <property type="project" value="UniProtKB-KW"/>
</dbReference>
<evidence type="ECO:0000313" key="16">
    <source>
        <dbReference type="Proteomes" id="UP000199376"/>
    </source>
</evidence>
<comment type="function">
    <text evidence="11">Catalyzes the addition and repair of the essential 3'-terminal CCA sequence in tRNAs without using a nucleic acid template. Adds these three nucleotides in the order of C, C, and A to the tRNA nucleotide-73, using CTP and ATP as substrates and producing inorganic pyrophosphate. tRNA 3'-terminal CCA addition is required both for tRNA processing and repair. Also involved in tRNA surveillance by mediating tandem CCA addition to generate a CCACCA at the 3' terminus of unstable tRNAs. While stable tRNAs receive only 3'-terminal CCA, unstable tRNAs are marked with CCACCA and rapidly degraded.</text>
</comment>
<comment type="catalytic activity">
    <reaction evidence="11">
        <text>a tRNA with a 3' CCA end + 2 CTP + ATP = a tRNA with a 3' CCACCA end + 3 diphosphate</text>
        <dbReference type="Rhea" id="RHEA:76235"/>
        <dbReference type="Rhea" id="RHEA-COMP:10468"/>
        <dbReference type="Rhea" id="RHEA-COMP:18655"/>
        <dbReference type="ChEBI" id="CHEBI:30616"/>
        <dbReference type="ChEBI" id="CHEBI:33019"/>
        <dbReference type="ChEBI" id="CHEBI:37563"/>
        <dbReference type="ChEBI" id="CHEBI:83071"/>
        <dbReference type="ChEBI" id="CHEBI:195187"/>
    </reaction>
</comment>
<dbReference type="GO" id="GO:0004810">
    <property type="term" value="F:CCA tRNA nucleotidyltransferase activity"/>
    <property type="evidence" value="ECO:0007669"/>
    <property type="project" value="UniProtKB-UniRule"/>
</dbReference>
<dbReference type="OrthoDB" id="9805698at2"/>
<dbReference type="EMBL" id="FOLI01000001">
    <property type="protein sequence ID" value="SFB85243.1"/>
    <property type="molecule type" value="Genomic_DNA"/>
</dbReference>
<organism evidence="15 16">
    <name type="scientific">Fructobacillus durionis</name>
    <dbReference type="NCBI Taxonomy" id="283737"/>
    <lineage>
        <taxon>Bacteria</taxon>
        <taxon>Bacillati</taxon>
        <taxon>Bacillota</taxon>
        <taxon>Bacilli</taxon>
        <taxon>Lactobacillales</taxon>
        <taxon>Lactobacillaceae</taxon>
        <taxon>Fructobacillus</taxon>
    </lineage>
</organism>
<feature type="binding site" evidence="11">
    <location>
        <position position="32"/>
    </location>
    <ligand>
        <name>ATP</name>
        <dbReference type="ChEBI" id="CHEBI:30616"/>
    </ligand>
</feature>
<evidence type="ECO:0000259" key="14">
    <source>
        <dbReference type="Pfam" id="PF13735"/>
    </source>
</evidence>
<feature type="binding site" evidence="11">
    <location>
        <position position="165"/>
    </location>
    <ligand>
        <name>CTP</name>
        <dbReference type="ChEBI" id="CHEBI:37563"/>
    </ligand>
</feature>
<dbReference type="InterPro" id="IPR023068">
    <property type="entry name" value="CCA-adding_enz_firmicutes"/>
</dbReference>
<feature type="binding site" evidence="11">
    <location>
        <position position="45"/>
    </location>
    <ligand>
        <name>Mg(2+)</name>
        <dbReference type="ChEBI" id="CHEBI:18420"/>
    </ligand>
</feature>
<name>A0A1I1EK16_9LACO</name>
<keyword evidence="16" id="KW-1185">Reference proteome</keyword>
<feature type="binding site" evidence="11">
    <location>
        <position position="116"/>
    </location>
    <ligand>
        <name>CTP</name>
        <dbReference type="ChEBI" id="CHEBI:37563"/>
    </ligand>
</feature>
<dbReference type="Gene3D" id="3.30.460.10">
    <property type="entry name" value="Beta Polymerase, domain 2"/>
    <property type="match status" value="1"/>
</dbReference>
<dbReference type="STRING" id="283737.SAMN05660453_0434"/>
<evidence type="ECO:0000256" key="1">
    <source>
        <dbReference type="ARBA" id="ARBA00001946"/>
    </source>
</evidence>
<dbReference type="EC" id="2.7.7.72" evidence="11"/>
<feature type="binding site" evidence="11">
    <location>
        <position position="35"/>
    </location>
    <ligand>
        <name>ATP</name>
        <dbReference type="ChEBI" id="CHEBI:30616"/>
    </ligand>
</feature>
<dbReference type="InterPro" id="IPR002646">
    <property type="entry name" value="PolA_pol_head_dom"/>
</dbReference>
<evidence type="ECO:0000256" key="6">
    <source>
        <dbReference type="ARBA" id="ARBA00022741"/>
    </source>
</evidence>
<comment type="cofactor">
    <cofactor evidence="1 11">
        <name>Mg(2+)</name>
        <dbReference type="ChEBI" id="CHEBI:18420"/>
    </cofactor>
</comment>
<dbReference type="Gene3D" id="1.10.246.80">
    <property type="match status" value="1"/>
</dbReference>
<evidence type="ECO:0000256" key="8">
    <source>
        <dbReference type="ARBA" id="ARBA00022840"/>
    </source>
</evidence>
<dbReference type="InterPro" id="IPR043519">
    <property type="entry name" value="NT_sf"/>
</dbReference>
<dbReference type="InterPro" id="IPR032828">
    <property type="entry name" value="PolyA_RNA-bd"/>
</dbReference>
<dbReference type="NCBIfam" id="NF009814">
    <property type="entry name" value="PRK13299.1"/>
    <property type="match status" value="1"/>
</dbReference>
<feature type="binding site" evidence="11">
    <location>
        <position position="165"/>
    </location>
    <ligand>
        <name>ATP</name>
        <dbReference type="ChEBI" id="CHEBI:30616"/>
    </ligand>
</feature>
<reference evidence="15 16" key="1">
    <citation type="submission" date="2016-10" db="EMBL/GenBank/DDBJ databases">
        <authorList>
            <person name="de Groot N.N."/>
        </authorList>
    </citation>
    <scope>NUCLEOTIDE SEQUENCE [LARGE SCALE GENOMIC DNA]</scope>
    <source>
        <strain evidence="15 16">DSM 19113</strain>
    </source>
</reference>
<comment type="subunit">
    <text evidence="11">Homodimer.</text>
</comment>
<evidence type="ECO:0000259" key="12">
    <source>
        <dbReference type="Pfam" id="PF01743"/>
    </source>
</evidence>
<feature type="binding site" evidence="11">
    <location>
        <position position="159"/>
    </location>
    <ligand>
        <name>CTP</name>
        <dbReference type="ChEBI" id="CHEBI:37563"/>
    </ligand>
</feature>
<feature type="domain" description="tRNA nucleotidyltransferase/poly(A) polymerase RNA and SrmB- binding" evidence="13">
    <location>
        <begin position="174"/>
        <end position="230"/>
    </location>
</feature>
<evidence type="ECO:0000256" key="3">
    <source>
        <dbReference type="ARBA" id="ARBA00022694"/>
    </source>
</evidence>
<feature type="binding site" evidence="11">
    <location>
        <position position="162"/>
    </location>
    <ligand>
        <name>CTP</name>
        <dbReference type="ChEBI" id="CHEBI:37563"/>
    </ligand>
</feature>
<dbReference type="GO" id="GO:0001680">
    <property type="term" value="P:tRNA 3'-terminal CCA addition"/>
    <property type="evidence" value="ECO:0007669"/>
    <property type="project" value="UniProtKB-UniRule"/>
</dbReference>
<comment type="similarity">
    <text evidence="11">Belongs to the tRNA nucleotidyltransferase/poly(A) polymerase family. Bacterial CCA-adding enzyme type 3 subfamily.</text>
</comment>
<gene>
    <name evidence="11" type="primary">cca</name>
    <name evidence="15" type="ORF">SAMN05660453_0434</name>
</gene>
<keyword evidence="6 11" id="KW-0547">Nucleotide-binding</keyword>
<evidence type="ECO:0000256" key="11">
    <source>
        <dbReference type="HAMAP-Rule" id="MF_01263"/>
    </source>
</evidence>
<comment type="miscellaneous">
    <text evidence="11">A single active site specifically recognizes both ATP and CTP and is responsible for their addition.</text>
</comment>
<dbReference type="GO" id="GO:0005524">
    <property type="term" value="F:ATP binding"/>
    <property type="evidence" value="ECO:0007669"/>
    <property type="project" value="UniProtKB-UniRule"/>
</dbReference>
<keyword evidence="10 11" id="KW-0694">RNA-binding</keyword>
<evidence type="ECO:0000256" key="9">
    <source>
        <dbReference type="ARBA" id="ARBA00022842"/>
    </source>
</evidence>
<dbReference type="GO" id="GO:0160016">
    <property type="term" value="F:CCACCA tRNA nucleotidyltransferase activity"/>
    <property type="evidence" value="ECO:0007669"/>
    <property type="project" value="RHEA"/>
</dbReference>
<dbReference type="GO" id="GO:0000049">
    <property type="term" value="F:tRNA binding"/>
    <property type="evidence" value="ECO:0007669"/>
    <property type="project" value="UniProtKB-UniRule"/>
</dbReference>
<dbReference type="SUPFAM" id="SSF81301">
    <property type="entry name" value="Nucleotidyltransferase"/>
    <property type="match status" value="1"/>
</dbReference>